<dbReference type="AlphaFoldDB" id="A0A6C0B2C2"/>
<sequence length="117" mass="13119">MPIILISVDSANKNLSEFDKMGDVVVDVVLESTDVRSKAIGDFLSTKMLLKTRLSLDRLDERGVDESEIDAGIRMQAAVNMLRKLNIQNAMIISHHSVFNSWNKGVIKDEWDIIGMT</sequence>
<reference evidence="1" key="1">
    <citation type="journal article" date="2020" name="Nature">
        <title>Giant virus diversity and host interactions through global metagenomics.</title>
        <authorList>
            <person name="Schulz F."/>
            <person name="Roux S."/>
            <person name="Paez-Espino D."/>
            <person name="Jungbluth S."/>
            <person name="Walsh D.A."/>
            <person name="Denef V.J."/>
            <person name="McMahon K.D."/>
            <person name="Konstantinidis K.T."/>
            <person name="Eloe-Fadrosh E.A."/>
            <person name="Kyrpides N.C."/>
            <person name="Woyke T."/>
        </authorList>
    </citation>
    <scope>NUCLEOTIDE SEQUENCE</scope>
    <source>
        <strain evidence="1">GVMAG-M-3300009185-36</strain>
    </source>
</reference>
<proteinExistence type="predicted"/>
<organism evidence="1">
    <name type="scientific">viral metagenome</name>
    <dbReference type="NCBI Taxonomy" id="1070528"/>
    <lineage>
        <taxon>unclassified sequences</taxon>
        <taxon>metagenomes</taxon>
        <taxon>organismal metagenomes</taxon>
    </lineage>
</organism>
<evidence type="ECO:0000313" key="1">
    <source>
        <dbReference type="EMBL" id="QHS85931.1"/>
    </source>
</evidence>
<accession>A0A6C0B2C2</accession>
<dbReference type="EMBL" id="MN739049">
    <property type="protein sequence ID" value="QHS85931.1"/>
    <property type="molecule type" value="Genomic_DNA"/>
</dbReference>
<name>A0A6C0B2C2_9ZZZZ</name>
<protein>
    <submittedName>
        <fullName evidence="1">Uncharacterized protein</fullName>
    </submittedName>
</protein>